<accession>A0A926VD12</accession>
<keyword evidence="2" id="KW-0255">Endonuclease</keyword>
<protein>
    <submittedName>
        <fullName evidence="2">Uma2 family endonuclease</fullName>
    </submittedName>
</protein>
<dbReference type="CDD" id="cd06260">
    <property type="entry name" value="DUF820-like"/>
    <property type="match status" value="1"/>
</dbReference>
<feature type="domain" description="Putative restriction endonuclease" evidence="1">
    <location>
        <begin position="27"/>
        <end position="186"/>
    </location>
</feature>
<evidence type="ECO:0000313" key="3">
    <source>
        <dbReference type="Proteomes" id="UP000641646"/>
    </source>
</evidence>
<dbReference type="SUPFAM" id="SSF52980">
    <property type="entry name" value="Restriction endonuclease-like"/>
    <property type="match status" value="1"/>
</dbReference>
<evidence type="ECO:0000259" key="1">
    <source>
        <dbReference type="Pfam" id="PF05685"/>
    </source>
</evidence>
<comment type="caution">
    <text evidence="2">The sequence shown here is derived from an EMBL/GenBank/DDBJ whole genome shotgun (WGS) entry which is preliminary data.</text>
</comment>
<dbReference type="RefSeq" id="WP_190462296.1">
    <property type="nucleotide sequence ID" value="NZ_JACJPW010000006.1"/>
</dbReference>
<keyword evidence="3" id="KW-1185">Reference proteome</keyword>
<dbReference type="Proteomes" id="UP000641646">
    <property type="component" value="Unassembled WGS sequence"/>
</dbReference>
<proteinExistence type="predicted"/>
<keyword evidence="2" id="KW-0540">Nuclease</keyword>
<dbReference type="InterPro" id="IPR008538">
    <property type="entry name" value="Uma2"/>
</dbReference>
<dbReference type="PANTHER" id="PTHR35400">
    <property type="entry name" value="SLR1083 PROTEIN"/>
    <property type="match status" value="1"/>
</dbReference>
<reference evidence="2" key="2">
    <citation type="submission" date="2020-08" db="EMBL/GenBank/DDBJ databases">
        <authorList>
            <person name="Chen M."/>
            <person name="Teng W."/>
            <person name="Zhao L."/>
            <person name="Hu C."/>
            <person name="Zhou Y."/>
            <person name="Han B."/>
            <person name="Song L."/>
            <person name="Shu W."/>
        </authorList>
    </citation>
    <scope>NUCLEOTIDE SEQUENCE</scope>
    <source>
        <strain evidence="2">FACHB-1375</strain>
    </source>
</reference>
<dbReference type="GO" id="GO:0004519">
    <property type="term" value="F:endonuclease activity"/>
    <property type="evidence" value="ECO:0007669"/>
    <property type="project" value="UniProtKB-KW"/>
</dbReference>
<dbReference type="InterPro" id="IPR012296">
    <property type="entry name" value="Nuclease_put_TT1808"/>
</dbReference>
<dbReference type="EMBL" id="JACJPW010000006">
    <property type="protein sequence ID" value="MBD2180284.1"/>
    <property type="molecule type" value="Genomic_DNA"/>
</dbReference>
<evidence type="ECO:0000313" key="2">
    <source>
        <dbReference type="EMBL" id="MBD2180284.1"/>
    </source>
</evidence>
<keyword evidence="2" id="KW-0378">Hydrolase</keyword>
<dbReference type="PANTHER" id="PTHR35400:SF1">
    <property type="entry name" value="SLR1083 PROTEIN"/>
    <property type="match status" value="1"/>
</dbReference>
<name>A0A926VD12_9CYAN</name>
<dbReference type="InterPro" id="IPR011335">
    <property type="entry name" value="Restrct_endonuc-II-like"/>
</dbReference>
<organism evidence="2 3">
    <name type="scientific">Aerosakkonema funiforme FACHB-1375</name>
    <dbReference type="NCBI Taxonomy" id="2949571"/>
    <lineage>
        <taxon>Bacteria</taxon>
        <taxon>Bacillati</taxon>
        <taxon>Cyanobacteriota</taxon>
        <taxon>Cyanophyceae</taxon>
        <taxon>Oscillatoriophycideae</taxon>
        <taxon>Aerosakkonematales</taxon>
        <taxon>Aerosakkonemataceae</taxon>
        <taxon>Aerosakkonema</taxon>
    </lineage>
</organism>
<dbReference type="Gene3D" id="3.90.1570.10">
    <property type="entry name" value="tt1808, chain A"/>
    <property type="match status" value="1"/>
</dbReference>
<reference evidence="2" key="1">
    <citation type="journal article" date="2015" name="ISME J.">
        <title>Draft Genome Sequence of Streptomyces incarnatus NRRL8089, which Produces the Nucleoside Antibiotic Sinefungin.</title>
        <authorList>
            <person name="Oshima K."/>
            <person name="Hattori M."/>
            <person name="Shimizu H."/>
            <person name="Fukuda K."/>
            <person name="Nemoto M."/>
            <person name="Inagaki K."/>
            <person name="Tamura T."/>
        </authorList>
    </citation>
    <scope>NUCLEOTIDE SEQUENCE</scope>
    <source>
        <strain evidence="2">FACHB-1375</strain>
    </source>
</reference>
<dbReference type="Pfam" id="PF05685">
    <property type="entry name" value="Uma2"/>
    <property type="match status" value="1"/>
</dbReference>
<sequence length="227" mass="25684">MTTATPTDIQTVLATGLPQWKPATWSDYLACRDAETLERIRLFFNRDRLLIDMGSEGINHASVSDLFIMLFGFWFSRFTQQIAASFGRCLLEKANTQAAAPDLVLYIGEGVPQWQQGELRRIDLNRWRVPDLVGEIADTTIATDLDEKKKLYADLGIPEYWVVNIRGRQVIAFRLQESGKYQQCSESVVLAGLPISLLEQTLERLNEGTNITAAVWFSQQIANLKVE</sequence>
<dbReference type="AlphaFoldDB" id="A0A926VD12"/>
<gene>
    <name evidence="2" type="ORF">H6G03_04005</name>
</gene>